<dbReference type="AlphaFoldDB" id="A0A8H8DAM6"/>
<name>A0A8H8DAM6_9ASCO</name>
<feature type="region of interest" description="Disordered" evidence="1">
    <location>
        <begin position="332"/>
        <end position="378"/>
    </location>
</feature>
<proteinExistence type="predicted"/>
<dbReference type="GeneID" id="93652998"/>
<dbReference type="Proteomes" id="UP000669133">
    <property type="component" value="Unassembled WGS sequence"/>
</dbReference>
<evidence type="ECO:0000313" key="2">
    <source>
        <dbReference type="EMBL" id="KAG5418040.1"/>
    </source>
</evidence>
<feature type="compositionally biased region" description="Low complexity" evidence="1">
    <location>
        <begin position="345"/>
        <end position="354"/>
    </location>
</feature>
<protein>
    <submittedName>
        <fullName evidence="2">Uncharacterized protein</fullName>
    </submittedName>
</protein>
<keyword evidence="3" id="KW-1185">Reference proteome</keyword>
<sequence>MRLSSLCNRAYSRRNPELSRDVEANSGADMPGINDSNPPDSQLRKLKTAMKFIKAVRMQPTVKPGELPAKPSNIIINPDHGRTLLEIENCSLTLYYEIEDVKTREAVIELYKFVKDQGDEERLFVDAFQHRTRLLKAQRCFGVKYAKKILNVYDMMLEKMEKSCSTRDLILKLLKIGQKYHLYVKKHEKKITKRNCCTFFRNNKGKLPIDADQMINTVHGQLMVQLEFQKRLRKLLYFYDEQNPGFTDKVASLFKWFDLLSIYVPVDEGAKKPESKAPAVVDSEAPTPVISTENVVPVIGDNSAVFVETNNNEEANPAAIRATDGRETAAAEATDGGDVEHVIPSSTNSTENSEVTNLPSFETDDTPPLPQPLPDTLGNDVVNTGISIFEPDPKKSLYIGIDETLFASVLEVSRQVPELQGEDEQGKSLNGEIIPKKEIDNTEVKENVLDSTIEPTDTHESTNLIPQDAKSNNIETNYNNTTTNYNNTTTNTINNRNNNNIIPDTSCQNRTTNSQKVESKIDSGSKQKDITFVTAIRGGTNTSNDSHSLRSLERTDISQPDVKIGDIIDDIVDIQEAFMEMEANFVEDVIRLKDEVTPRIEEMNRLEQENCDLRVLIIEYLDKFKEQSWIDSSCLESEKQFQNAVNELTGQSWSVTKRALEQSNYGCVVSDTIIEDFLSEIHSPEQGRGARLENVEEDDALVMADGALSENSEYHIDKQYEKLEVWKSMLAILEDGASDMIKRLESDKFNIDFIVKSGKLENDLFMFIYEQCRNWERLWFCWYNESGAHSDRDVVIAQLKEELDSFTQLSSELFGYLKRELIVD</sequence>
<evidence type="ECO:0000256" key="1">
    <source>
        <dbReference type="SAM" id="MobiDB-lite"/>
    </source>
</evidence>
<gene>
    <name evidence="2" type="ORF">I9W82_004369</name>
</gene>
<dbReference type="RefSeq" id="XP_067547156.1">
    <property type="nucleotide sequence ID" value="XM_067693433.1"/>
</dbReference>
<reference evidence="2 3" key="1">
    <citation type="submission" date="2020-12" db="EMBL/GenBank/DDBJ databases">
        <title>Effect of drift, selection, and recombination on the evolution of hybrid genomes in Candida yeast pathogens.</title>
        <authorList>
            <person name="Mixao V."/>
            <person name="Ksiezopolska E."/>
            <person name="Saus E."/>
            <person name="Boekhout T."/>
            <person name="Gacser A."/>
            <person name="Gabaldon T."/>
        </authorList>
    </citation>
    <scope>NUCLEOTIDE SEQUENCE [LARGE SCALE GENOMIC DNA]</scope>
    <source>
        <strain evidence="2 3">BP57</strain>
    </source>
</reference>
<evidence type="ECO:0000313" key="3">
    <source>
        <dbReference type="Proteomes" id="UP000669133"/>
    </source>
</evidence>
<dbReference type="OrthoDB" id="4028271at2759"/>
<organism evidence="2 3">
    <name type="scientific">Candida metapsilosis</name>
    <dbReference type="NCBI Taxonomy" id="273372"/>
    <lineage>
        <taxon>Eukaryota</taxon>
        <taxon>Fungi</taxon>
        <taxon>Dikarya</taxon>
        <taxon>Ascomycota</taxon>
        <taxon>Saccharomycotina</taxon>
        <taxon>Pichiomycetes</taxon>
        <taxon>Debaryomycetaceae</taxon>
        <taxon>Candida/Lodderomyces clade</taxon>
        <taxon>Candida</taxon>
    </lineage>
</organism>
<feature type="region of interest" description="Disordered" evidence="1">
    <location>
        <begin position="17"/>
        <end position="40"/>
    </location>
</feature>
<accession>A0A8H8DAM6</accession>
<comment type="caution">
    <text evidence="2">The sequence shown here is derived from an EMBL/GenBank/DDBJ whole genome shotgun (WGS) entry which is preliminary data.</text>
</comment>
<dbReference type="EMBL" id="JAEOAQ010000006">
    <property type="protein sequence ID" value="KAG5418040.1"/>
    <property type="molecule type" value="Genomic_DNA"/>
</dbReference>